<dbReference type="GO" id="GO:0004301">
    <property type="term" value="F:epoxide hydrolase activity"/>
    <property type="evidence" value="ECO:0007669"/>
    <property type="project" value="TreeGrafter"/>
</dbReference>
<evidence type="ECO:0000256" key="4">
    <source>
        <dbReference type="PIRSR" id="PIRSR001112-1"/>
    </source>
</evidence>
<feature type="active site" description="Nucleophile" evidence="4">
    <location>
        <position position="175"/>
    </location>
</feature>
<sequence>MEKFRIAIPDADLDDLRGRLAATRWPDEGHSPGWERGVPQEYLRDLADYWQHEYDWRAAEAELNRFPQYTTEIDGARVHFLHVRSPEPGATPLLITHGWPSSFVEFSQIIEPLTNPRAHGGQASDAYHLVIPTIPGFGFSSPVRTPGWSIPRVAGAWAQLMAQLGYERYVTHGGDLGAWINHVLAAIDAEHVVGSHVSFLITPPGPDPADLAGLTEVEMGRLGLLARFAGDLSGYMKLQSTRPQTVGYGLTDSPIAQLAWIVEKFHDWTDSVKAPEDAVDRDQMLTNVMVYWLTRTGMSSAHFYYDSADMMPTAPTPPAPPPPLPVPSGVSVFPRDPAQPIRRFADRMLPNIVQWTEHERGGHFPAMEVPDLLVADLRAFAQALTGS</sequence>
<feature type="domain" description="Epoxide hydrolase N-terminal" evidence="5">
    <location>
        <begin position="2"/>
        <end position="106"/>
    </location>
</feature>
<evidence type="ECO:0000256" key="2">
    <source>
        <dbReference type="ARBA" id="ARBA00022797"/>
    </source>
</evidence>
<evidence type="ECO:0000259" key="5">
    <source>
        <dbReference type="Pfam" id="PF06441"/>
    </source>
</evidence>
<gene>
    <name evidence="6" type="ORF">GA0074704_4177</name>
</gene>
<dbReference type="InterPro" id="IPR000639">
    <property type="entry name" value="Epox_hydrolase-like"/>
</dbReference>
<dbReference type="InterPro" id="IPR029058">
    <property type="entry name" value="AB_hydrolase_fold"/>
</dbReference>
<evidence type="ECO:0000313" key="6">
    <source>
        <dbReference type="EMBL" id="SCG66181.1"/>
    </source>
</evidence>
<evidence type="ECO:0000256" key="1">
    <source>
        <dbReference type="ARBA" id="ARBA00010088"/>
    </source>
</evidence>
<dbReference type="PANTHER" id="PTHR21661">
    <property type="entry name" value="EPOXIDE HYDROLASE 1-RELATED"/>
    <property type="match status" value="1"/>
</dbReference>
<proteinExistence type="inferred from homology"/>
<evidence type="ECO:0000256" key="3">
    <source>
        <dbReference type="ARBA" id="ARBA00022801"/>
    </source>
</evidence>
<dbReference type="Pfam" id="PF06441">
    <property type="entry name" value="EHN"/>
    <property type="match status" value="1"/>
</dbReference>
<accession>A0A1C5J7C7</accession>
<keyword evidence="3 6" id="KW-0378">Hydrolase</keyword>
<keyword evidence="7" id="KW-1185">Reference proteome</keyword>
<organism evidence="6 7">
    <name type="scientific">Micromonospora siamensis</name>
    <dbReference type="NCBI Taxonomy" id="299152"/>
    <lineage>
        <taxon>Bacteria</taxon>
        <taxon>Bacillati</taxon>
        <taxon>Actinomycetota</taxon>
        <taxon>Actinomycetes</taxon>
        <taxon>Micromonosporales</taxon>
        <taxon>Micromonosporaceae</taxon>
        <taxon>Micromonospora</taxon>
    </lineage>
</organism>
<dbReference type="PRINTS" id="PR00412">
    <property type="entry name" value="EPOXHYDRLASE"/>
</dbReference>
<dbReference type="GO" id="GO:0097176">
    <property type="term" value="P:epoxide metabolic process"/>
    <property type="evidence" value="ECO:0007669"/>
    <property type="project" value="TreeGrafter"/>
</dbReference>
<dbReference type="PANTHER" id="PTHR21661:SF35">
    <property type="entry name" value="EPOXIDE HYDROLASE"/>
    <property type="match status" value="1"/>
</dbReference>
<name>A0A1C5J7C7_9ACTN</name>
<comment type="similarity">
    <text evidence="1">Belongs to the peptidase S33 family.</text>
</comment>
<dbReference type="RefSeq" id="WP_088972052.1">
    <property type="nucleotide sequence ID" value="NZ_JBHLYF010000039.1"/>
</dbReference>
<dbReference type="InterPro" id="IPR010497">
    <property type="entry name" value="Epoxide_hydro_N"/>
</dbReference>
<feature type="active site" description="Proton acceptor" evidence="4">
    <location>
        <position position="363"/>
    </location>
</feature>
<dbReference type="EMBL" id="LT607751">
    <property type="protein sequence ID" value="SCG66181.1"/>
    <property type="molecule type" value="Genomic_DNA"/>
</dbReference>
<dbReference type="Gene3D" id="3.40.50.1820">
    <property type="entry name" value="alpha/beta hydrolase"/>
    <property type="match status" value="1"/>
</dbReference>
<dbReference type="Proteomes" id="UP000198210">
    <property type="component" value="Chromosome I"/>
</dbReference>
<reference evidence="6 7" key="1">
    <citation type="submission" date="2016-06" db="EMBL/GenBank/DDBJ databases">
        <authorList>
            <person name="Kjaerup R.B."/>
            <person name="Dalgaard T.S."/>
            <person name="Juul-Madsen H.R."/>
        </authorList>
    </citation>
    <scope>NUCLEOTIDE SEQUENCE [LARGE SCALE GENOMIC DNA]</scope>
    <source>
        <strain evidence="6 7">DSM 45097</strain>
    </source>
</reference>
<dbReference type="SUPFAM" id="SSF53474">
    <property type="entry name" value="alpha/beta-Hydrolases"/>
    <property type="match status" value="1"/>
</dbReference>
<dbReference type="AlphaFoldDB" id="A0A1C5J7C7"/>
<feature type="active site" description="Proton donor" evidence="4">
    <location>
        <position position="304"/>
    </location>
</feature>
<keyword evidence="2" id="KW-0058">Aromatic hydrocarbons catabolism</keyword>
<evidence type="ECO:0000313" key="7">
    <source>
        <dbReference type="Proteomes" id="UP000198210"/>
    </source>
</evidence>
<dbReference type="InterPro" id="IPR016292">
    <property type="entry name" value="Epoxide_hydrolase"/>
</dbReference>
<protein>
    <submittedName>
        <fullName evidence="6">Epoxide hydrolase</fullName>
    </submittedName>
</protein>
<dbReference type="PIRSF" id="PIRSF001112">
    <property type="entry name" value="Epoxide_hydrolase"/>
    <property type="match status" value="1"/>
</dbReference>